<feature type="transmembrane region" description="Helical" evidence="1">
    <location>
        <begin position="106"/>
        <end position="136"/>
    </location>
</feature>
<sequence length="145" mass="15266">MSNRLGVFALIISALGITLMLLSLEAYIYDDGINMKLAPVVADALGVMSGATESEASFRPSNKFELSEAAAIYIIGGVGAFLGFISIVLGFGSIKRCEHPAVSYGAIAFGIAPVILISIPIAIGCFLLLAPIVIWYKKTVNKALK</sequence>
<keyword evidence="1" id="KW-0472">Membrane</keyword>
<feature type="transmembrane region" description="Helical" evidence="1">
    <location>
        <begin position="70"/>
        <end position="94"/>
    </location>
</feature>
<protein>
    <recommendedName>
        <fullName evidence="4">DUF4064 domain-containing protein</fullName>
    </recommendedName>
</protein>
<accession>A0A5P1RA21</accession>
<proteinExistence type="predicted"/>
<evidence type="ECO:0000313" key="3">
    <source>
        <dbReference type="Proteomes" id="UP000324760"/>
    </source>
</evidence>
<dbReference type="EMBL" id="CP043869">
    <property type="protein sequence ID" value="QEQ96447.1"/>
    <property type="molecule type" value="Genomic_DNA"/>
</dbReference>
<gene>
    <name evidence="2" type="ORF">F0U83_06865</name>
</gene>
<dbReference type="Proteomes" id="UP000324760">
    <property type="component" value="Chromosome"/>
</dbReference>
<dbReference type="OrthoDB" id="9997469at2"/>
<evidence type="ECO:0008006" key="4">
    <source>
        <dbReference type="Google" id="ProtNLM"/>
    </source>
</evidence>
<reference evidence="2 3" key="1">
    <citation type="journal article" date="2019" name="Biochem. Eng. J.">
        <title>Metabolic engineering of the marine bacteria Neptunomonas concharum for the production of acetoin and meso-2,3-butanediol from acetate.</title>
        <authorList>
            <person name="Li W."/>
            <person name="Pu N."/>
            <person name="Liu C.-X."/>
            <person name="Yuan Q.-P."/>
            <person name="Li Z.-J."/>
        </authorList>
    </citation>
    <scope>NUCLEOTIDE SEQUENCE [LARGE SCALE GENOMIC DNA]</scope>
    <source>
        <strain evidence="2 3">JCM17730</strain>
    </source>
</reference>
<evidence type="ECO:0000313" key="2">
    <source>
        <dbReference type="EMBL" id="QEQ96447.1"/>
    </source>
</evidence>
<keyword evidence="3" id="KW-1185">Reference proteome</keyword>
<feature type="transmembrane region" description="Helical" evidence="1">
    <location>
        <begin position="7"/>
        <end position="29"/>
    </location>
</feature>
<keyword evidence="1" id="KW-1133">Transmembrane helix</keyword>
<dbReference type="KEGG" id="ncu:F0U83_06865"/>
<dbReference type="RefSeq" id="WP_138988430.1">
    <property type="nucleotide sequence ID" value="NZ_CP043869.1"/>
</dbReference>
<name>A0A5P1RA21_9GAMM</name>
<dbReference type="AlphaFoldDB" id="A0A5P1RA21"/>
<evidence type="ECO:0000256" key="1">
    <source>
        <dbReference type="SAM" id="Phobius"/>
    </source>
</evidence>
<keyword evidence="1" id="KW-0812">Transmembrane</keyword>
<organism evidence="2 3">
    <name type="scientific">Neptunomonas concharum</name>
    <dbReference type="NCBI Taxonomy" id="1031538"/>
    <lineage>
        <taxon>Bacteria</taxon>
        <taxon>Pseudomonadati</taxon>
        <taxon>Pseudomonadota</taxon>
        <taxon>Gammaproteobacteria</taxon>
        <taxon>Oceanospirillales</taxon>
        <taxon>Oceanospirillaceae</taxon>
        <taxon>Neptunomonas</taxon>
    </lineage>
</organism>